<dbReference type="InterPro" id="IPR022764">
    <property type="entry name" value="Peptidase_S54_rhomboid_dom"/>
</dbReference>
<dbReference type="Pfam" id="PF01694">
    <property type="entry name" value="Rhomboid"/>
    <property type="match status" value="1"/>
</dbReference>
<comment type="subcellular location">
    <subcellularLocation>
        <location evidence="1">Membrane</location>
        <topology evidence="1">Multi-pass membrane protein</topology>
    </subcellularLocation>
</comment>
<dbReference type="InterPro" id="IPR050925">
    <property type="entry name" value="Rhomboid_protease_S54"/>
</dbReference>
<sequence>MPISEHQGEILPPIGGPVPVPEYPPAESHAEYAARSASRPQKSTFNPLSSPATYLLVGINCAVYLWMCLHGASFQSPSGEDLLRFGAMGTHEVLAGQWYRLLTATFVHIGIIHIGTNMWCLWNLGLLGEPLIGAYGLVAVYMLTGIAGNLLSLALNVLMSLHQGINPAFGPDSIGAGASGAVFGIAGILIVLLSNKKLPIPWTELKRLRRSVIQFAVLNLILGGATIFVDIIRIDNSAHIGGFLSGLALGVPLVPRMTSGRLRYLSRQKITFVAAAFLMALFGYWISKLS</sequence>
<feature type="domain" description="Peptidase S54 rhomboid" evidence="8">
    <location>
        <begin position="96"/>
        <end position="255"/>
    </location>
</feature>
<gene>
    <name evidence="9" type="ORF">HDF17_003690</name>
</gene>
<dbReference type="AlphaFoldDB" id="A0A7Y9TIT7"/>
<evidence type="ECO:0000256" key="4">
    <source>
        <dbReference type="ARBA" id="ARBA00022801"/>
    </source>
</evidence>
<feature type="transmembrane region" description="Helical" evidence="7">
    <location>
        <begin position="52"/>
        <end position="72"/>
    </location>
</feature>
<dbReference type="GO" id="GO:0016020">
    <property type="term" value="C:membrane"/>
    <property type="evidence" value="ECO:0007669"/>
    <property type="project" value="UniProtKB-SubCell"/>
</dbReference>
<dbReference type="SUPFAM" id="SSF144091">
    <property type="entry name" value="Rhomboid-like"/>
    <property type="match status" value="1"/>
</dbReference>
<dbReference type="EMBL" id="JACCCW010000002">
    <property type="protein sequence ID" value="NYF81370.1"/>
    <property type="molecule type" value="Genomic_DNA"/>
</dbReference>
<evidence type="ECO:0000256" key="7">
    <source>
        <dbReference type="SAM" id="Phobius"/>
    </source>
</evidence>
<dbReference type="RefSeq" id="WP_179493188.1">
    <property type="nucleotide sequence ID" value="NZ_JACCCW010000002.1"/>
</dbReference>
<keyword evidence="4 9" id="KW-0378">Hydrolase</keyword>
<keyword evidence="3 7" id="KW-0812">Transmembrane</keyword>
<evidence type="ECO:0000313" key="10">
    <source>
        <dbReference type="Proteomes" id="UP000589520"/>
    </source>
</evidence>
<comment type="similarity">
    <text evidence="2">Belongs to the peptidase S54 family.</text>
</comment>
<keyword evidence="10" id="KW-1185">Reference proteome</keyword>
<evidence type="ECO:0000259" key="8">
    <source>
        <dbReference type="Pfam" id="PF01694"/>
    </source>
</evidence>
<dbReference type="GO" id="GO:0004252">
    <property type="term" value="F:serine-type endopeptidase activity"/>
    <property type="evidence" value="ECO:0007669"/>
    <property type="project" value="InterPro"/>
</dbReference>
<accession>A0A7Y9TIT7</accession>
<organism evidence="9 10">
    <name type="scientific">Granulicella arctica</name>
    <dbReference type="NCBI Taxonomy" id="940613"/>
    <lineage>
        <taxon>Bacteria</taxon>
        <taxon>Pseudomonadati</taxon>
        <taxon>Acidobacteriota</taxon>
        <taxon>Terriglobia</taxon>
        <taxon>Terriglobales</taxon>
        <taxon>Acidobacteriaceae</taxon>
        <taxon>Granulicella</taxon>
    </lineage>
</organism>
<evidence type="ECO:0000256" key="2">
    <source>
        <dbReference type="ARBA" id="ARBA00009045"/>
    </source>
</evidence>
<feature type="transmembrane region" description="Helical" evidence="7">
    <location>
        <begin position="174"/>
        <end position="194"/>
    </location>
</feature>
<dbReference type="EC" id="3.4.21.105" evidence="9"/>
<dbReference type="PANTHER" id="PTHR43731">
    <property type="entry name" value="RHOMBOID PROTEASE"/>
    <property type="match status" value="1"/>
</dbReference>
<comment type="caution">
    <text evidence="9">The sequence shown here is derived from an EMBL/GenBank/DDBJ whole genome shotgun (WGS) entry which is preliminary data.</text>
</comment>
<evidence type="ECO:0000256" key="3">
    <source>
        <dbReference type="ARBA" id="ARBA00022692"/>
    </source>
</evidence>
<feature type="transmembrane region" description="Helical" evidence="7">
    <location>
        <begin position="215"/>
        <end position="234"/>
    </location>
</feature>
<dbReference type="InterPro" id="IPR035952">
    <property type="entry name" value="Rhomboid-like_sf"/>
</dbReference>
<evidence type="ECO:0000313" key="9">
    <source>
        <dbReference type="EMBL" id="NYF81370.1"/>
    </source>
</evidence>
<reference evidence="9 10" key="1">
    <citation type="submission" date="2020-07" db="EMBL/GenBank/DDBJ databases">
        <title>Genomic Encyclopedia of Type Strains, Phase IV (KMG-V): Genome sequencing to study the core and pangenomes of soil and plant-associated prokaryotes.</title>
        <authorList>
            <person name="Whitman W."/>
        </authorList>
    </citation>
    <scope>NUCLEOTIDE SEQUENCE [LARGE SCALE GENOMIC DNA]</scope>
    <source>
        <strain evidence="9 10">X4EP2</strain>
    </source>
</reference>
<dbReference type="PANTHER" id="PTHR43731:SF14">
    <property type="entry name" value="PRESENILIN-ASSOCIATED RHOMBOID-LIKE PROTEIN, MITOCHONDRIAL"/>
    <property type="match status" value="1"/>
</dbReference>
<feature type="transmembrane region" description="Helical" evidence="7">
    <location>
        <begin position="240"/>
        <end position="258"/>
    </location>
</feature>
<evidence type="ECO:0000256" key="1">
    <source>
        <dbReference type="ARBA" id="ARBA00004141"/>
    </source>
</evidence>
<feature type="transmembrane region" description="Helical" evidence="7">
    <location>
        <begin position="270"/>
        <end position="287"/>
    </location>
</feature>
<dbReference type="Gene3D" id="1.20.1540.10">
    <property type="entry name" value="Rhomboid-like"/>
    <property type="match status" value="1"/>
</dbReference>
<evidence type="ECO:0000256" key="5">
    <source>
        <dbReference type="ARBA" id="ARBA00022989"/>
    </source>
</evidence>
<keyword evidence="6 7" id="KW-0472">Membrane</keyword>
<name>A0A7Y9TIT7_9BACT</name>
<dbReference type="GO" id="GO:0006508">
    <property type="term" value="P:proteolysis"/>
    <property type="evidence" value="ECO:0007669"/>
    <property type="project" value="UniProtKB-KW"/>
</dbReference>
<feature type="transmembrane region" description="Helical" evidence="7">
    <location>
        <begin position="134"/>
        <end position="154"/>
    </location>
</feature>
<proteinExistence type="inferred from homology"/>
<keyword evidence="5 7" id="KW-1133">Transmembrane helix</keyword>
<protein>
    <submittedName>
        <fullName evidence="9">Rhomboid protease GluP</fullName>
        <ecNumber evidence="9">3.4.21.105</ecNumber>
    </submittedName>
</protein>
<feature type="transmembrane region" description="Helical" evidence="7">
    <location>
        <begin position="98"/>
        <end position="122"/>
    </location>
</feature>
<evidence type="ECO:0000256" key="6">
    <source>
        <dbReference type="ARBA" id="ARBA00023136"/>
    </source>
</evidence>
<dbReference type="Proteomes" id="UP000589520">
    <property type="component" value="Unassembled WGS sequence"/>
</dbReference>
<keyword evidence="9" id="KW-0645">Protease</keyword>